<comment type="caution">
    <text evidence="1">The sequence shown here is derived from an EMBL/GenBank/DDBJ whole genome shotgun (WGS) entry which is preliminary data.</text>
</comment>
<dbReference type="AlphaFoldDB" id="A0AAW4ZJJ6"/>
<organism evidence="1 2">
    <name type="scientific">Photobacterium phosphoreum</name>
    <dbReference type="NCBI Taxonomy" id="659"/>
    <lineage>
        <taxon>Bacteria</taxon>
        <taxon>Pseudomonadati</taxon>
        <taxon>Pseudomonadota</taxon>
        <taxon>Gammaproteobacteria</taxon>
        <taxon>Vibrionales</taxon>
        <taxon>Vibrionaceae</taxon>
        <taxon>Photobacterium</taxon>
    </lineage>
</organism>
<evidence type="ECO:0000313" key="1">
    <source>
        <dbReference type="EMBL" id="MCF2300121.1"/>
    </source>
</evidence>
<sequence>MHTGGQSTLRKHVLCTWICSFSIGVEHCMIGFR</sequence>
<name>A0AAW4ZJJ6_PHOPO</name>
<evidence type="ECO:0008006" key="3">
    <source>
        <dbReference type="Google" id="ProtNLM"/>
    </source>
</evidence>
<evidence type="ECO:0000313" key="2">
    <source>
        <dbReference type="Proteomes" id="UP000813876"/>
    </source>
</evidence>
<protein>
    <recommendedName>
        <fullName evidence="3">DUF3265 domain-containing protein</fullName>
    </recommendedName>
</protein>
<gene>
    <name evidence="1" type="ORF">GLP33_00005</name>
</gene>
<reference evidence="1" key="1">
    <citation type="submission" date="2019-11" db="EMBL/GenBank/DDBJ databases">
        <title>Comparative genomics of photobacteria reveal adaptation to distinct habitats.</title>
        <authorList>
            <person name="Fuertes-Perez S."/>
            <person name="Hilgarth M."/>
            <person name="Vogel R.F."/>
        </authorList>
    </citation>
    <scope>NUCLEOTIDE SEQUENCE</scope>
    <source>
        <strain evidence="1">TMW2.2145</strain>
    </source>
</reference>
<accession>A0AAW4ZJJ6</accession>
<dbReference type="Proteomes" id="UP000813876">
    <property type="component" value="Unassembled WGS sequence"/>
</dbReference>
<proteinExistence type="predicted"/>
<dbReference type="EMBL" id="WMCP01000001">
    <property type="protein sequence ID" value="MCF2300121.1"/>
    <property type="molecule type" value="Genomic_DNA"/>
</dbReference>